<feature type="compositionally biased region" description="Basic and acidic residues" evidence="1">
    <location>
        <begin position="61"/>
        <end position="75"/>
    </location>
</feature>
<dbReference type="AlphaFoldDB" id="A0A3N4IM74"/>
<name>A0A3N4IM74_ASCIM</name>
<accession>A0A3N4IM74</accession>
<feature type="compositionally biased region" description="Polar residues" evidence="1">
    <location>
        <begin position="137"/>
        <end position="146"/>
    </location>
</feature>
<feature type="compositionally biased region" description="Basic residues" evidence="1">
    <location>
        <begin position="16"/>
        <end position="28"/>
    </location>
</feature>
<feature type="region of interest" description="Disordered" evidence="1">
    <location>
        <begin position="137"/>
        <end position="158"/>
    </location>
</feature>
<proteinExistence type="predicted"/>
<sequence length="300" mass="33193">MTQLSKRRGSQSFPPTKRHKSSSQKKPRSSFIHPASLLPPDSPLLDCISNSALRRTRGKAQRSDDRSHKDSGRERIVGVFEHHEVESLEAELDRVKKALENERRILASAPFGSGLRFDDSRLLGQFASFVDSVTSTALSQPAQSSRPRNKASAPAANTASATILPAPSATVSAAQQRPPVGLSAFSHIPTPTIPRKGEDIFQLYIIFQTTTGRWNPQAVRVRTLKTCLLADKSPEGTRMDSRAILDRFMDLPADATEYWEAFVREIEGRKEMEGMVLVMEDLEVEMLKIVVRVASVEVSG</sequence>
<dbReference type="EMBL" id="ML119649">
    <property type="protein sequence ID" value="RPA86517.1"/>
    <property type="molecule type" value="Genomic_DNA"/>
</dbReference>
<dbReference type="Proteomes" id="UP000275078">
    <property type="component" value="Unassembled WGS sequence"/>
</dbReference>
<keyword evidence="3" id="KW-1185">Reference proteome</keyword>
<evidence type="ECO:0000313" key="3">
    <source>
        <dbReference type="Proteomes" id="UP000275078"/>
    </source>
</evidence>
<feature type="compositionally biased region" description="Low complexity" evidence="1">
    <location>
        <begin position="34"/>
        <end position="46"/>
    </location>
</feature>
<reference evidence="2 3" key="1">
    <citation type="journal article" date="2018" name="Nat. Ecol. Evol.">
        <title>Pezizomycetes genomes reveal the molecular basis of ectomycorrhizal truffle lifestyle.</title>
        <authorList>
            <person name="Murat C."/>
            <person name="Payen T."/>
            <person name="Noel B."/>
            <person name="Kuo A."/>
            <person name="Morin E."/>
            <person name="Chen J."/>
            <person name="Kohler A."/>
            <person name="Krizsan K."/>
            <person name="Balestrini R."/>
            <person name="Da Silva C."/>
            <person name="Montanini B."/>
            <person name="Hainaut M."/>
            <person name="Levati E."/>
            <person name="Barry K.W."/>
            <person name="Belfiori B."/>
            <person name="Cichocki N."/>
            <person name="Clum A."/>
            <person name="Dockter R.B."/>
            <person name="Fauchery L."/>
            <person name="Guy J."/>
            <person name="Iotti M."/>
            <person name="Le Tacon F."/>
            <person name="Lindquist E.A."/>
            <person name="Lipzen A."/>
            <person name="Malagnac F."/>
            <person name="Mello A."/>
            <person name="Molinier V."/>
            <person name="Miyauchi S."/>
            <person name="Poulain J."/>
            <person name="Riccioni C."/>
            <person name="Rubini A."/>
            <person name="Sitrit Y."/>
            <person name="Splivallo R."/>
            <person name="Traeger S."/>
            <person name="Wang M."/>
            <person name="Zifcakova L."/>
            <person name="Wipf D."/>
            <person name="Zambonelli A."/>
            <person name="Paolocci F."/>
            <person name="Nowrousian M."/>
            <person name="Ottonello S."/>
            <person name="Baldrian P."/>
            <person name="Spatafora J.W."/>
            <person name="Henrissat B."/>
            <person name="Nagy L.G."/>
            <person name="Aury J.M."/>
            <person name="Wincker P."/>
            <person name="Grigoriev I.V."/>
            <person name="Bonfante P."/>
            <person name="Martin F.M."/>
        </authorList>
    </citation>
    <scope>NUCLEOTIDE SEQUENCE [LARGE SCALE GENOMIC DNA]</scope>
    <source>
        <strain evidence="2 3">RN42</strain>
    </source>
</reference>
<evidence type="ECO:0000313" key="2">
    <source>
        <dbReference type="EMBL" id="RPA86517.1"/>
    </source>
</evidence>
<protein>
    <submittedName>
        <fullName evidence="2">Uncharacterized protein</fullName>
    </submittedName>
</protein>
<gene>
    <name evidence="2" type="ORF">BJ508DRAFT_411208</name>
</gene>
<feature type="region of interest" description="Disordered" evidence="1">
    <location>
        <begin position="1"/>
        <end position="75"/>
    </location>
</feature>
<organism evidence="2 3">
    <name type="scientific">Ascobolus immersus RN42</name>
    <dbReference type="NCBI Taxonomy" id="1160509"/>
    <lineage>
        <taxon>Eukaryota</taxon>
        <taxon>Fungi</taxon>
        <taxon>Dikarya</taxon>
        <taxon>Ascomycota</taxon>
        <taxon>Pezizomycotina</taxon>
        <taxon>Pezizomycetes</taxon>
        <taxon>Pezizales</taxon>
        <taxon>Ascobolaceae</taxon>
        <taxon>Ascobolus</taxon>
    </lineage>
</organism>
<evidence type="ECO:0000256" key="1">
    <source>
        <dbReference type="SAM" id="MobiDB-lite"/>
    </source>
</evidence>